<dbReference type="InterPro" id="IPR022227">
    <property type="entry name" value="DUF3754"/>
</dbReference>
<keyword evidence="1" id="KW-1133">Transmembrane helix</keyword>
<reference evidence="2 3" key="1">
    <citation type="journal article" date="2021" name="Hortic Res">
        <title>The domestication of Cucurbita argyrosperma as revealed by the genome of its wild relative.</title>
        <authorList>
            <person name="Barrera-Redondo J."/>
            <person name="Sanchez-de la Vega G."/>
            <person name="Aguirre-Liguori J.A."/>
            <person name="Castellanos-Morales G."/>
            <person name="Gutierrez-Guerrero Y.T."/>
            <person name="Aguirre-Dugua X."/>
            <person name="Aguirre-Planter E."/>
            <person name="Tenaillon M.I."/>
            <person name="Lira-Saade R."/>
            <person name="Eguiarte L.E."/>
        </authorList>
    </citation>
    <scope>NUCLEOTIDE SEQUENCE [LARGE SCALE GENOMIC DNA]</scope>
    <source>
        <strain evidence="2">JBR-2021</strain>
    </source>
</reference>
<feature type="non-terminal residue" evidence="2">
    <location>
        <position position="1"/>
    </location>
</feature>
<keyword evidence="1" id="KW-0812">Transmembrane</keyword>
<keyword evidence="1" id="KW-0472">Membrane</keyword>
<feature type="transmembrane region" description="Helical" evidence="1">
    <location>
        <begin position="818"/>
        <end position="839"/>
    </location>
</feature>
<evidence type="ECO:0008006" key="4">
    <source>
        <dbReference type="Google" id="ProtNLM"/>
    </source>
</evidence>
<dbReference type="PANTHER" id="PTHR33645">
    <property type="entry name" value="AMINOPEPTIDASE (DUF3754)"/>
    <property type="match status" value="1"/>
</dbReference>
<dbReference type="EMBL" id="JAGKQH010000014">
    <property type="protein sequence ID" value="KAG6581139.1"/>
    <property type="molecule type" value="Genomic_DNA"/>
</dbReference>
<protein>
    <recommendedName>
        <fullName evidence="4">Aminopeptidase</fullName>
    </recommendedName>
</protein>
<sequence length="991" mass="114684">MGKNKEVIRLERESVIPVMKPKLIMTLANLIEHNSDRAEFLKLCKRIEYTIRAWYLLQFEDLMQLYSLFDPVHGAQKLEQQRLSSDEIEVLEQNFLSYLFQVMEKSNFKITSDEEIEIALSGQYLLNLPITVDESKLDKVLLKKYFATHPQANLPDFVDKYVIFRRGIGIDRTTDFFFMEKVDVLIGRFWAYLLRLTRLEKIFCRRPSRRPMEDRKKNDEISPDADLDDLSVERVRLENMELSARNLLGKVTIQEPTFDRIIVVYRRASAKSNSERGIYVKHFKNIPMADLEIVLPEKKNPGLTPMDWVKFLVSAIVGLVAVVGSIEMPKADFWVIFAVLSTVIGYCAKTYFTFQQNMATYQNLITQSMYDKQLDSGRGTLLHLCDDVIQQEVKEVIISFFILMEQGKATLEDLDLRCEELIKEEFGENCNFEVDDAVHKLEKLGIVSRDSVGRYYCVGLKRANEIVGPTTEELVFKARQGPNRPGRLVERKWGKRWPWIHLSQTGFRTMTKKKKEVIRLERESVIPILKPRLISALSSRLDFSDRDEFLKFCQRVEYSIRAWYLLHFDDLLHLYSLFDPIHGARKLEQQNLSPEETDSLEQKFLGKLFQVMEKSNFKLTTDEEIAVALSGQYRLNLPISVDESKLDTKLLTNYFMENPHDNLPYFADKYIIFRRGIGIDQMNDHFYRTKVNAIIKRIWMFFLNILGLKRLLFEASRSHQSQVFSKQIDISTDSDDDGLYVERIRVENMSLGFSMLWNKITIQEPTFDRIIVVYRPASLNEEVEERGIFLKHFKNIPMADLEIVLPEKKSPGLTPMDWVTFLVSAAIGLVTVIGSLSVPKADVKVIFAILSAVGGYCVKTYLSFQGNLVSYQSLITSCVYDKQLDSGRGTLLHLCDEVIQQEVKEVIISFYILMKQGRATKQELDKRCEELIQVQFDQSCNFEVDDAVHKLEKLGILIRDADGAYSCVDLRSANDIIGITTEEIVNKAKDD</sequence>
<gene>
    <name evidence="2" type="ORF">SDJN03_21141</name>
</gene>
<feature type="transmembrane region" description="Helical" evidence="1">
    <location>
        <begin position="845"/>
        <end position="864"/>
    </location>
</feature>
<name>A0AAV6MG91_9ROSI</name>
<dbReference type="Pfam" id="PF12576">
    <property type="entry name" value="DUF3754"/>
    <property type="match status" value="2"/>
</dbReference>
<comment type="caution">
    <text evidence="2">The sequence shown here is derived from an EMBL/GenBank/DDBJ whole genome shotgun (WGS) entry which is preliminary data.</text>
</comment>
<dbReference type="PANTHER" id="PTHR33645:SF11">
    <property type="entry name" value="AMINOPEPTIDASE (DUF3754)"/>
    <property type="match status" value="1"/>
</dbReference>
<dbReference type="AlphaFoldDB" id="A0AAV6MG91"/>
<keyword evidence="3" id="KW-1185">Reference proteome</keyword>
<evidence type="ECO:0000256" key="1">
    <source>
        <dbReference type="SAM" id="Phobius"/>
    </source>
</evidence>
<organism evidence="2 3">
    <name type="scientific">Cucurbita argyrosperma subsp. sororia</name>
    <dbReference type="NCBI Taxonomy" id="37648"/>
    <lineage>
        <taxon>Eukaryota</taxon>
        <taxon>Viridiplantae</taxon>
        <taxon>Streptophyta</taxon>
        <taxon>Embryophyta</taxon>
        <taxon>Tracheophyta</taxon>
        <taxon>Spermatophyta</taxon>
        <taxon>Magnoliopsida</taxon>
        <taxon>eudicotyledons</taxon>
        <taxon>Gunneridae</taxon>
        <taxon>Pentapetalae</taxon>
        <taxon>rosids</taxon>
        <taxon>fabids</taxon>
        <taxon>Cucurbitales</taxon>
        <taxon>Cucurbitaceae</taxon>
        <taxon>Cucurbiteae</taxon>
        <taxon>Cucurbita</taxon>
    </lineage>
</organism>
<evidence type="ECO:0000313" key="2">
    <source>
        <dbReference type="EMBL" id="KAG6581139.1"/>
    </source>
</evidence>
<dbReference type="Proteomes" id="UP000685013">
    <property type="component" value="Chromosome 14"/>
</dbReference>
<feature type="transmembrane region" description="Helical" evidence="1">
    <location>
        <begin position="333"/>
        <end position="352"/>
    </location>
</feature>
<evidence type="ECO:0000313" key="3">
    <source>
        <dbReference type="Proteomes" id="UP000685013"/>
    </source>
</evidence>
<feature type="transmembrane region" description="Helical" evidence="1">
    <location>
        <begin position="308"/>
        <end position="327"/>
    </location>
</feature>
<accession>A0AAV6MG91</accession>
<proteinExistence type="predicted"/>